<comment type="caution">
    <text evidence="2">The sequence shown here is derived from an EMBL/GenBank/DDBJ whole genome shotgun (WGS) entry which is preliminary data.</text>
</comment>
<protein>
    <submittedName>
        <fullName evidence="2">Uncharacterized protein</fullName>
    </submittedName>
</protein>
<evidence type="ECO:0000256" key="1">
    <source>
        <dbReference type="SAM" id="Phobius"/>
    </source>
</evidence>
<evidence type="ECO:0000313" key="2">
    <source>
        <dbReference type="EMBL" id="MFD1398381.1"/>
    </source>
</evidence>
<proteinExistence type="predicted"/>
<evidence type="ECO:0000313" key="3">
    <source>
        <dbReference type="Proteomes" id="UP001597199"/>
    </source>
</evidence>
<feature type="transmembrane region" description="Helical" evidence="1">
    <location>
        <begin position="44"/>
        <end position="63"/>
    </location>
</feature>
<dbReference type="Proteomes" id="UP001597199">
    <property type="component" value="Unassembled WGS sequence"/>
</dbReference>
<keyword evidence="1" id="KW-1133">Transmembrane helix</keyword>
<keyword evidence="1" id="KW-0472">Membrane</keyword>
<feature type="transmembrane region" description="Helical" evidence="1">
    <location>
        <begin position="20"/>
        <end position="38"/>
    </location>
</feature>
<gene>
    <name evidence="2" type="ORF">ACFQ41_03550</name>
</gene>
<reference evidence="3" key="1">
    <citation type="journal article" date="2019" name="Int. J. Syst. Evol. Microbiol.">
        <title>The Global Catalogue of Microorganisms (GCM) 10K type strain sequencing project: providing services to taxonomists for standard genome sequencing and annotation.</title>
        <authorList>
            <consortium name="The Broad Institute Genomics Platform"/>
            <consortium name="The Broad Institute Genome Sequencing Center for Infectious Disease"/>
            <person name="Wu L."/>
            <person name="Ma J."/>
        </authorList>
    </citation>
    <scope>NUCLEOTIDE SEQUENCE [LARGE SCALE GENOMIC DNA]</scope>
    <source>
        <strain evidence="3">CCM 9110</strain>
    </source>
</reference>
<sequence length="67" mass="7853">MKPDRKEKRIMATKLKWAHWLGLAAAALFVVAAVVAWYRHHGFYAILFACFAVAELLIQYRFMRAER</sequence>
<accession>A0ABW4BDS7</accession>
<dbReference type="RefSeq" id="WP_204117767.1">
    <property type="nucleotide sequence ID" value="NZ_BOLV01000001.1"/>
</dbReference>
<organism evidence="2 3">
    <name type="scientific">Lacticaseibacillus suilingensis</name>
    <dbReference type="NCBI Taxonomy" id="2799577"/>
    <lineage>
        <taxon>Bacteria</taxon>
        <taxon>Bacillati</taxon>
        <taxon>Bacillota</taxon>
        <taxon>Bacilli</taxon>
        <taxon>Lactobacillales</taxon>
        <taxon>Lactobacillaceae</taxon>
        <taxon>Lacticaseibacillus</taxon>
    </lineage>
</organism>
<name>A0ABW4BDS7_9LACO</name>
<keyword evidence="1" id="KW-0812">Transmembrane</keyword>
<keyword evidence="3" id="KW-1185">Reference proteome</keyword>
<dbReference type="EMBL" id="JBHTOA010000016">
    <property type="protein sequence ID" value="MFD1398381.1"/>
    <property type="molecule type" value="Genomic_DNA"/>
</dbReference>